<feature type="binding site" evidence="8">
    <location>
        <position position="179"/>
    </location>
    <ligand>
        <name>ATP</name>
        <dbReference type="ChEBI" id="CHEBI:30616"/>
    </ligand>
</feature>
<dbReference type="PANTHER" id="PTHR23090:SF9">
    <property type="entry name" value="GLUTAMINE-DEPENDENT NAD(+) SYNTHETASE"/>
    <property type="match status" value="1"/>
</dbReference>
<organism evidence="12 13">
    <name type="scientific">Fervidicola ferrireducens</name>
    <dbReference type="NCBI Taxonomy" id="520764"/>
    <lineage>
        <taxon>Bacteria</taxon>
        <taxon>Bacillati</taxon>
        <taxon>Bacillota</taxon>
        <taxon>Clostridia</taxon>
        <taxon>Thermosediminibacterales</taxon>
        <taxon>Thermosediminibacteraceae</taxon>
        <taxon>Fervidicola</taxon>
    </lineage>
</organism>
<comment type="catalytic activity">
    <reaction evidence="8 10">
        <text>deamido-NAD(+) + NH4(+) + ATP = AMP + diphosphate + NAD(+) + H(+)</text>
        <dbReference type="Rhea" id="RHEA:21188"/>
        <dbReference type="ChEBI" id="CHEBI:15378"/>
        <dbReference type="ChEBI" id="CHEBI:28938"/>
        <dbReference type="ChEBI" id="CHEBI:30616"/>
        <dbReference type="ChEBI" id="CHEBI:33019"/>
        <dbReference type="ChEBI" id="CHEBI:57540"/>
        <dbReference type="ChEBI" id="CHEBI:58437"/>
        <dbReference type="ChEBI" id="CHEBI:456215"/>
        <dbReference type="EC" id="6.3.1.5"/>
    </reaction>
</comment>
<dbReference type="UniPathway" id="UPA00253">
    <property type="reaction ID" value="UER00333"/>
</dbReference>
<dbReference type="Proteomes" id="UP000070427">
    <property type="component" value="Unassembled WGS sequence"/>
</dbReference>
<dbReference type="InterPro" id="IPR003694">
    <property type="entry name" value="NAD_synthase"/>
</dbReference>
<dbReference type="STRING" id="520764.AN618_17050"/>
<dbReference type="GO" id="GO:0003952">
    <property type="term" value="F:NAD+ synthase (glutamine-hydrolyzing) activity"/>
    <property type="evidence" value="ECO:0007669"/>
    <property type="project" value="InterPro"/>
</dbReference>
<keyword evidence="3 8" id="KW-0479">Metal-binding</keyword>
<dbReference type="InParanoid" id="A0A140L658"/>
<gene>
    <name evidence="12" type="primary">nadE_3</name>
    <name evidence="8" type="synonym">nadE</name>
    <name evidence="12" type="ORF">AN618_17050</name>
</gene>
<dbReference type="Pfam" id="PF02540">
    <property type="entry name" value="NAD_synthase"/>
    <property type="match status" value="1"/>
</dbReference>
<evidence type="ECO:0000256" key="7">
    <source>
        <dbReference type="ARBA" id="ARBA00023027"/>
    </source>
</evidence>
<dbReference type="GO" id="GO:0004359">
    <property type="term" value="F:glutaminase activity"/>
    <property type="evidence" value="ECO:0007669"/>
    <property type="project" value="InterPro"/>
</dbReference>
<dbReference type="GO" id="GO:0005524">
    <property type="term" value="F:ATP binding"/>
    <property type="evidence" value="ECO:0007669"/>
    <property type="project" value="UniProtKB-UniRule"/>
</dbReference>
<evidence type="ECO:0000313" key="12">
    <source>
        <dbReference type="EMBL" id="KXG76033.1"/>
    </source>
</evidence>
<keyword evidence="7 8" id="KW-0520">NAD</keyword>
<feature type="binding site" evidence="8">
    <location>
        <position position="157"/>
    </location>
    <ligand>
        <name>ATP</name>
        <dbReference type="ChEBI" id="CHEBI:30616"/>
    </ligand>
</feature>
<comment type="subunit">
    <text evidence="8">Homodimer.</text>
</comment>
<dbReference type="GO" id="GO:0009435">
    <property type="term" value="P:NAD+ biosynthetic process"/>
    <property type="evidence" value="ECO:0007669"/>
    <property type="project" value="UniProtKB-UniRule"/>
</dbReference>
<dbReference type="EC" id="6.3.1.5" evidence="8 10"/>
<protein>
    <recommendedName>
        <fullName evidence="8 10">NH(3)-dependent NAD(+) synthetase</fullName>
        <ecNumber evidence="8 10">6.3.1.5</ecNumber>
    </recommendedName>
</protein>
<feature type="binding site" description="in other chain" evidence="8">
    <location>
        <position position="141"/>
    </location>
    <ligand>
        <name>deamido-NAD(+)</name>
        <dbReference type="ChEBI" id="CHEBI:58437"/>
        <note>ligand shared between two neighboring subunits</note>
    </ligand>
</feature>
<dbReference type="RefSeq" id="WP_066353890.1">
    <property type="nucleotide sequence ID" value="NZ_LOED01000022.1"/>
</dbReference>
<dbReference type="NCBIfam" id="TIGR00552">
    <property type="entry name" value="nadE"/>
    <property type="match status" value="1"/>
</dbReference>
<dbReference type="AlphaFoldDB" id="A0A140L658"/>
<feature type="binding site" description="in other chain" evidence="8">
    <location>
        <begin position="225"/>
        <end position="226"/>
    </location>
    <ligand>
        <name>deamido-NAD(+)</name>
        <dbReference type="ChEBI" id="CHEBI:58437"/>
        <note>ligand shared between two neighboring subunits</note>
    </ligand>
</feature>
<evidence type="ECO:0000256" key="8">
    <source>
        <dbReference type="HAMAP-Rule" id="MF_00193"/>
    </source>
</evidence>
<sequence>MEILCSALVDWLREKVYEAGAKGAVFGLSGGIDSAVVGVLCKKAFKENCLGLIMPCHSNPKDEEDALMVAEKFGIPYKKIILNKVFDEFTAILDKTADKRALANIKSRLRMITLYYYAALNNFLVVGTGNRSELTVGYFTKYGDGGVDLLPLGNLVKRQVRKLARFLEIPQKIIDKPPTAGLWEGQTDEGEMGITYEQLDEYILTGKASREIEEKIKTMILSSEHKRNLPLKPPF</sequence>
<evidence type="ECO:0000256" key="5">
    <source>
        <dbReference type="ARBA" id="ARBA00022840"/>
    </source>
</evidence>
<keyword evidence="2 8" id="KW-0436">Ligase</keyword>
<dbReference type="EMBL" id="LOED01000022">
    <property type="protein sequence ID" value="KXG76033.1"/>
    <property type="molecule type" value="Genomic_DNA"/>
</dbReference>
<evidence type="ECO:0000256" key="6">
    <source>
        <dbReference type="ARBA" id="ARBA00022842"/>
    </source>
</evidence>
<dbReference type="NCBIfam" id="NF010587">
    <property type="entry name" value="PRK13980.1"/>
    <property type="match status" value="1"/>
</dbReference>
<evidence type="ECO:0000256" key="2">
    <source>
        <dbReference type="ARBA" id="ARBA00022598"/>
    </source>
</evidence>
<reference evidence="12 13" key="1">
    <citation type="submission" date="2015-12" db="EMBL/GenBank/DDBJ databases">
        <title>Draft genome sequnece of Fervidicola ferrireducens strain Y170.</title>
        <authorList>
            <person name="Patel B.K."/>
        </authorList>
    </citation>
    <scope>NUCLEOTIDE SEQUENCE [LARGE SCALE GENOMIC DNA]</scope>
    <source>
        <strain evidence="12 13">Y170</strain>
    </source>
</reference>
<comment type="function">
    <text evidence="8">Catalyzes the ATP-dependent amidation of deamido-NAD to form NAD. Uses ammonia as a nitrogen source.</text>
</comment>
<dbReference type="PATRIC" id="fig|520764.3.peg.1833"/>
<evidence type="ECO:0000259" key="11">
    <source>
        <dbReference type="Pfam" id="PF02540"/>
    </source>
</evidence>
<feature type="domain" description="NAD/GMP synthase" evidence="11">
    <location>
        <begin position="6"/>
        <end position="230"/>
    </location>
</feature>
<dbReference type="FunCoup" id="A0A140L658">
    <property type="interactions" value="93"/>
</dbReference>
<evidence type="ECO:0000256" key="1">
    <source>
        <dbReference type="ARBA" id="ARBA00005859"/>
    </source>
</evidence>
<feature type="binding site" evidence="8">
    <location>
        <begin position="27"/>
        <end position="34"/>
    </location>
    <ligand>
        <name>ATP</name>
        <dbReference type="ChEBI" id="CHEBI:30616"/>
    </ligand>
</feature>
<keyword evidence="4 8" id="KW-0547">Nucleotide-binding</keyword>
<dbReference type="InterPro" id="IPR022310">
    <property type="entry name" value="NAD/GMP_synthase"/>
</dbReference>
<feature type="binding site" evidence="8">
    <location>
        <position position="33"/>
    </location>
    <ligand>
        <name>Mg(2+)</name>
        <dbReference type="ChEBI" id="CHEBI:18420"/>
    </ligand>
</feature>
<proteinExistence type="inferred from homology"/>
<keyword evidence="6 8" id="KW-0460">Magnesium</keyword>
<feature type="binding site" evidence="8">
    <location>
        <position position="133"/>
    </location>
    <ligand>
        <name>Mg(2+)</name>
        <dbReference type="ChEBI" id="CHEBI:18420"/>
    </ligand>
</feature>
<evidence type="ECO:0000313" key="13">
    <source>
        <dbReference type="Proteomes" id="UP000070427"/>
    </source>
</evidence>
<comment type="pathway">
    <text evidence="8">Cofactor biosynthesis; NAD(+) biosynthesis; NAD(+) from deamido-NAD(+) (ammonia route): step 1/1.</text>
</comment>
<dbReference type="SUPFAM" id="SSF52402">
    <property type="entry name" value="Adenine nucleotide alpha hydrolases-like"/>
    <property type="match status" value="1"/>
</dbReference>
<dbReference type="CDD" id="cd00553">
    <property type="entry name" value="NAD_synthase"/>
    <property type="match status" value="1"/>
</dbReference>
<dbReference type="InterPro" id="IPR022926">
    <property type="entry name" value="NH(3)-dep_NAD(+)_synth"/>
</dbReference>
<evidence type="ECO:0000256" key="10">
    <source>
        <dbReference type="RuleBase" id="RU003812"/>
    </source>
</evidence>
<feature type="binding site" description="in other chain" evidence="8">
    <location>
        <position position="108"/>
    </location>
    <ligand>
        <name>deamido-NAD(+)</name>
        <dbReference type="ChEBI" id="CHEBI:58437"/>
        <note>ligand shared between two neighboring subunits</note>
    </ligand>
</feature>
<evidence type="ECO:0000256" key="3">
    <source>
        <dbReference type="ARBA" id="ARBA00022723"/>
    </source>
</evidence>
<comment type="similarity">
    <text evidence="1 8 9">Belongs to the NAD synthetase family.</text>
</comment>
<dbReference type="GO" id="GO:0008795">
    <property type="term" value="F:NAD+ synthase activity"/>
    <property type="evidence" value="ECO:0007669"/>
    <property type="project" value="UniProtKB-UniRule"/>
</dbReference>
<keyword evidence="13" id="KW-1185">Reference proteome</keyword>
<name>A0A140L658_9FIRM</name>
<evidence type="ECO:0000256" key="9">
    <source>
        <dbReference type="RuleBase" id="RU003811"/>
    </source>
</evidence>
<dbReference type="PANTHER" id="PTHR23090">
    <property type="entry name" value="NH 3 /GLUTAMINE-DEPENDENT NAD + SYNTHETASE"/>
    <property type="match status" value="1"/>
</dbReference>
<comment type="caution">
    <text evidence="12">The sequence shown here is derived from an EMBL/GenBank/DDBJ whole genome shotgun (WGS) entry which is preliminary data.</text>
</comment>
<dbReference type="Gene3D" id="3.40.50.620">
    <property type="entry name" value="HUPs"/>
    <property type="match status" value="1"/>
</dbReference>
<dbReference type="GO" id="GO:0046872">
    <property type="term" value="F:metal ion binding"/>
    <property type="evidence" value="ECO:0007669"/>
    <property type="project" value="UniProtKB-KW"/>
</dbReference>
<evidence type="ECO:0000256" key="4">
    <source>
        <dbReference type="ARBA" id="ARBA00022741"/>
    </source>
</evidence>
<dbReference type="InterPro" id="IPR014729">
    <property type="entry name" value="Rossmann-like_a/b/a_fold"/>
</dbReference>
<dbReference type="OrthoDB" id="9803818at2"/>
<dbReference type="GO" id="GO:0005737">
    <property type="term" value="C:cytoplasm"/>
    <property type="evidence" value="ECO:0007669"/>
    <property type="project" value="InterPro"/>
</dbReference>
<feature type="binding site" evidence="8">
    <location>
        <position position="148"/>
    </location>
    <ligand>
        <name>deamido-NAD(+)</name>
        <dbReference type="ChEBI" id="CHEBI:58437"/>
        <note>ligand shared between two neighboring subunits</note>
    </ligand>
</feature>
<feature type="binding site" evidence="8">
    <location>
        <position position="128"/>
    </location>
    <ligand>
        <name>ATP</name>
        <dbReference type="ChEBI" id="CHEBI:30616"/>
    </ligand>
</feature>
<accession>A0A140L658</accession>
<keyword evidence="5 8" id="KW-0067">ATP-binding</keyword>
<dbReference type="HAMAP" id="MF_00193">
    <property type="entry name" value="NadE_ammonia_dep"/>
    <property type="match status" value="1"/>
</dbReference>